<reference evidence="4 5" key="1">
    <citation type="submission" date="2015-11" db="EMBL/GenBank/DDBJ databases">
        <title>Ensifer anhuiense sp. nov., an effective nitrogen fixation bacterium with Glycine soja.</title>
        <authorList>
            <person name="Yan H."/>
            <person name="Chen W."/>
        </authorList>
    </citation>
    <scope>NUCLEOTIDE SEQUENCE [LARGE SCALE GENOMIC DNA]</scope>
    <source>
        <strain evidence="4 5">LMG 7837</strain>
    </source>
</reference>
<proteinExistence type="inferred from homology"/>
<keyword evidence="5" id="KW-1185">Reference proteome</keyword>
<evidence type="ECO:0000313" key="4">
    <source>
        <dbReference type="EMBL" id="OAP48024.1"/>
    </source>
</evidence>
<evidence type="ECO:0000313" key="5">
    <source>
        <dbReference type="Proteomes" id="UP000078507"/>
    </source>
</evidence>
<dbReference type="RefSeq" id="WP_066871185.1">
    <property type="nucleotide sequence ID" value="NZ_LNQB01000063.1"/>
</dbReference>
<dbReference type="EMBL" id="LNQB01000063">
    <property type="protein sequence ID" value="OAP48024.1"/>
    <property type="molecule type" value="Genomic_DNA"/>
</dbReference>
<organism evidence="4 5">
    <name type="scientific">Sinorhizobium saheli</name>
    <dbReference type="NCBI Taxonomy" id="36856"/>
    <lineage>
        <taxon>Bacteria</taxon>
        <taxon>Pseudomonadati</taxon>
        <taxon>Pseudomonadota</taxon>
        <taxon>Alphaproteobacteria</taxon>
        <taxon>Hyphomicrobiales</taxon>
        <taxon>Rhizobiaceae</taxon>
        <taxon>Sinorhizobium/Ensifer group</taxon>
        <taxon>Sinorhizobium</taxon>
    </lineage>
</organism>
<keyword evidence="4" id="KW-0489">Methyltransferase</keyword>
<accession>A0A178YKQ7</accession>
<dbReference type="GO" id="GO:0032259">
    <property type="term" value="P:methylation"/>
    <property type="evidence" value="ECO:0007669"/>
    <property type="project" value="UniProtKB-KW"/>
</dbReference>
<dbReference type="PROSITE" id="PS51192">
    <property type="entry name" value="HELICASE_ATP_BIND_1"/>
    <property type="match status" value="1"/>
</dbReference>
<dbReference type="InterPro" id="IPR014001">
    <property type="entry name" value="Helicase_ATP-bd"/>
</dbReference>
<sequence>MNVISSSAANTAATSLAPADRAGRAGKILLAGHQLLPFLERCQSIGAADLRAILTDTFGGSDAEGFWAWKDAYEATEVAQVLFLRKFGAAISARANVPQALVMLTKVASLIPTHTRRSEESQQFQQFSTPIPLAYVAARAAGLKADDIVLEPSAGTGLMAIFVELAHARLSLNEYAPVRHGLLEQLFSRSVVSQHDAAHIDDYLDRSVRPTVVLMNPPFSAGVHVEGRMADAAWRHLASAFARLAPGGRLVAITGSSLSPDNPKWHDAFVGLQGRGTVLFSAAIDSSVYARHGTTMETGLTVIDKIAAADPTKLIASHGVASDLETLLTWISGLPPRSPASAPNSIGAPSNGVPRACAAKMATRRAADTLRPAVGIAPASRTSRALRPPRPVSSPPAPTDNDVVKIDYELRDAAPKARVDVADGIYEPYQLQAIHIPNAKPHPDKLVESAAMASVAPPKPSYRPQLPKRIIADGDLSDAQLESVIYAGEAHSGYLAGHWSVDATFDNLKAVTPETEGAVRFRRGWFLGDGTGAGKGRQAAGIILDNWLQGRRRHLWISKSETLIEDAQRDWSALGQEKLLVTPLSRFRQGKAITLEEGILFVTFATLRTDEREGKRSRVQQIVDWLGQEAGRVEGPTGTGGGAAGSGEAATGNAKGFDGVIIFDEGHAMANAAGGKSERGEKAASQQGRAGLRLQRALPDARVVYVSATGASEVESLAYAERLGLWGSTDFPFSTRSEFIAAIEDGGVATMEVLARDLKAMGLYASRSLSFDGVEYDILEHELTQEQVRIYDSYAVAFQIIHNNLNEALEASGIISRKGTLNKNAKAAARSAFESSKQRFFNHLLTSMKTPALIGATTKDLEEGHAAIVQIISTGQSLTERRLAEIPTEEWGDIQVDVTPREIVAEYLNHSFPIQLFEEYSDAEGNLLSRPVYDAAGNPVLCREAVVRRDALLERLGSLPAIPTALDQIVQHFGTDRVAEITGRTRRIVRRDDGGTIARFAVESRPGSANLDETRAFMDGAKPILIFSEAGGTGRSYHADLGAKNQRLRLHNLLEAGWRADVAIQGLGRSHRTNQAQPPRFRMIATNVKAERRFLSTIARRLDTLGAITRGQRQTGGQGMFRSEDNLESQYARDALRQFYKLIHRGGIEGCSLGKFETITGLSLTAEEGGLKDELPPIHTFLNRMLALTVAMQNLLFDAFEQLLAARIEGAIAAGVYDKGLETLVADRMTVKDRKLVYTHPVTGAQSHLLTIERRDRNTPLLLADALKLVSRDLRAKLMVNGKSGRPAVQVPTRSVMLDDGSVQPRVALIRPMDEIRFEVRQLEETNWEEADEEIFSAAWDAEVANLPEFSNTTMHVVSGLLLPIWKLLPQDFCRVYRLETDEGERIVGRLISSEGLSRLCRNFGLDQTEVINAEQVWESLLGGSSVVALAGNMTLRRVRVMNDYRVELNGFTDGMRDGLKSMGLFSEMVAWKLRFFIPTSEEGSAILSLLIERHPIVDGTGRV</sequence>
<feature type="domain" description="Helicase ATP-binding" evidence="3">
    <location>
        <begin position="516"/>
        <end position="718"/>
    </location>
</feature>
<dbReference type="SUPFAM" id="SSF52540">
    <property type="entry name" value="P-loop containing nucleoside triphosphate hydrolases"/>
    <property type="match status" value="1"/>
</dbReference>
<dbReference type="CDD" id="cd02440">
    <property type="entry name" value="AdoMet_MTases"/>
    <property type="match status" value="1"/>
</dbReference>
<feature type="region of interest" description="Disordered" evidence="2">
    <location>
        <begin position="379"/>
        <end position="401"/>
    </location>
</feature>
<evidence type="ECO:0000256" key="1">
    <source>
        <dbReference type="ARBA" id="ARBA00006992"/>
    </source>
</evidence>
<feature type="compositionally biased region" description="Pro residues" evidence="2">
    <location>
        <begin position="388"/>
        <end position="398"/>
    </location>
</feature>
<dbReference type="STRING" id="36856.ATB98_01350"/>
<dbReference type="Pfam" id="PF13871">
    <property type="entry name" value="Helicase_C_4"/>
    <property type="match status" value="1"/>
</dbReference>
<dbReference type="Proteomes" id="UP000078507">
    <property type="component" value="Unassembled WGS sequence"/>
</dbReference>
<dbReference type="GO" id="GO:0006355">
    <property type="term" value="P:regulation of DNA-templated transcription"/>
    <property type="evidence" value="ECO:0007669"/>
    <property type="project" value="InterPro"/>
</dbReference>
<gene>
    <name evidence="4" type="ORF">ATB98_01350</name>
</gene>
<evidence type="ECO:0000256" key="2">
    <source>
        <dbReference type="SAM" id="MobiDB-lite"/>
    </source>
</evidence>
<comment type="caution">
    <text evidence="4">The sequence shown here is derived from an EMBL/GenBank/DDBJ whole genome shotgun (WGS) entry which is preliminary data.</text>
</comment>
<dbReference type="Gene3D" id="3.40.50.150">
    <property type="entry name" value="Vaccinia Virus protein VP39"/>
    <property type="match status" value="1"/>
</dbReference>
<dbReference type="InterPro" id="IPR026741">
    <property type="entry name" value="SNO"/>
</dbReference>
<name>A0A178YKQ7_SINSA</name>
<dbReference type="Pfam" id="PF13872">
    <property type="entry name" value="AAA_34"/>
    <property type="match status" value="2"/>
</dbReference>
<dbReference type="Gene3D" id="3.40.50.300">
    <property type="entry name" value="P-loop containing nucleotide triphosphate hydrolases"/>
    <property type="match status" value="1"/>
</dbReference>
<dbReference type="InterPro" id="IPR029063">
    <property type="entry name" value="SAM-dependent_MTases_sf"/>
</dbReference>
<dbReference type="PANTHER" id="PTHR12706">
    <property type="entry name" value="STRAWBERRY NOTCH-RELATED"/>
    <property type="match status" value="1"/>
</dbReference>
<dbReference type="InterPro" id="IPR027417">
    <property type="entry name" value="P-loop_NTPase"/>
</dbReference>
<dbReference type="SUPFAM" id="SSF53335">
    <property type="entry name" value="S-adenosyl-L-methionine-dependent methyltransferases"/>
    <property type="match status" value="1"/>
</dbReference>
<dbReference type="PANTHER" id="PTHR12706:SF30">
    <property type="entry name" value="PROTEIN STRAWBERRY NOTCH-RELATED"/>
    <property type="match status" value="1"/>
</dbReference>
<dbReference type="OrthoDB" id="270332at2"/>
<dbReference type="InterPro" id="IPR039187">
    <property type="entry name" value="SNO_AAA"/>
</dbReference>
<comment type="similarity">
    <text evidence="1">Belongs to the SBNO family.</text>
</comment>
<dbReference type="GO" id="GO:0008168">
    <property type="term" value="F:methyltransferase activity"/>
    <property type="evidence" value="ECO:0007669"/>
    <property type="project" value="UniProtKB-KW"/>
</dbReference>
<dbReference type="InterPro" id="IPR026937">
    <property type="entry name" value="SBNO_Helicase_C_dom"/>
</dbReference>
<protein>
    <submittedName>
        <fullName evidence="4">Methylase</fullName>
    </submittedName>
</protein>
<keyword evidence="4" id="KW-0808">Transferase</keyword>
<evidence type="ECO:0000259" key="3">
    <source>
        <dbReference type="PROSITE" id="PS51192"/>
    </source>
</evidence>